<dbReference type="EMBL" id="JAATJJ010000001">
    <property type="protein sequence ID" value="NJB70815.1"/>
    <property type="molecule type" value="Genomic_DNA"/>
</dbReference>
<keyword evidence="1" id="KW-0175">Coiled coil</keyword>
<sequence length="362" mass="42157">MRTLNIFVLVVLLFSLFIQKISAQDSSYKEKVEVLEERKNKITFQEKEALKIEVEDINRRIDNNEITQEEAKTLKEAAATKRALNIEDRIAIIENEISLLERNDGKTLILIEADTISGDNVRFGISFNGKPAFSFSSKNSKHWKKREIKYDRRTYSDFVMAIGLNNTLIEGQSIEDTPYKIGGSRFFEMGWQWRTRVFKNSNFMRINYGFSFQYNGLKPKDNQYFTVVDGQSELADFEYELKKSKLRMDNLVFPMHLEFGPSRKRENENNFRYSIQNQFRIGIGGYGGFNLGTRQKLKYDRAGENVKDKLKRGYNTTNFVYGLSGYVGFDGVLLYAKYDLNPLFKNADIEQRNISLGLRFDL</sequence>
<reference evidence="2 3" key="1">
    <citation type="submission" date="2020-03" db="EMBL/GenBank/DDBJ databases">
        <title>Genomic Encyclopedia of Type Strains, Phase IV (KMG-IV): sequencing the most valuable type-strain genomes for metagenomic binning, comparative biology and taxonomic classification.</title>
        <authorList>
            <person name="Goeker M."/>
        </authorList>
    </citation>
    <scope>NUCLEOTIDE SEQUENCE [LARGE SCALE GENOMIC DNA]</scope>
    <source>
        <strain evidence="2 3">DSM 29762</strain>
    </source>
</reference>
<evidence type="ECO:0000256" key="1">
    <source>
        <dbReference type="SAM" id="Coils"/>
    </source>
</evidence>
<protein>
    <recommendedName>
        <fullName evidence="4">Outer membrane protein beta-barrel domain-containing protein</fullName>
    </recommendedName>
</protein>
<feature type="coiled-coil region" evidence="1">
    <location>
        <begin position="18"/>
        <end position="103"/>
    </location>
</feature>
<evidence type="ECO:0000313" key="2">
    <source>
        <dbReference type="EMBL" id="NJB70815.1"/>
    </source>
</evidence>
<gene>
    <name evidence="2" type="ORF">GGR42_001277</name>
</gene>
<dbReference type="AlphaFoldDB" id="A0A846QYV2"/>
<comment type="caution">
    <text evidence="2">The sequence shown here is derived from an EMBL/GenBank/DDBJ whole genome shotgun (WGS) entry which is preliminary data.</text>
</comment>
<proteinExistence type="predicted"/>
<name>A0A846QYV2_9FLAO</name>
<organism evidence="2 3">
    <name type="scientific">Saonia flava</name>
    <dbReference type="NCBI Taxonomy" id="523696"/>
    <lineage>
        <taxon>Bacteria</taxon>
        <taxon>Pseudomonadati</taxon>
        <taxon>Bacteroidota</taxon>
        <taxon>Flavobacteriia</taxon>
        <taxon>Flavobacteriales</taxon>
        <taxon>Flavobacteriaceae</taxon>
        <taxon>Saonia</taxon>
    </lineage>
</organism>
<dbReference type="Proteomes" id="UP000590442">
    <property type="component" value="Unassembled WGS sequence"/>
</dbReference>
<evidence type="ECO:0008006" key="4">
    <source>
        <dbReference type="Google" id="ProtNLM"/>
    </source>
</evidence>
<evidence type="ECO:0000313" key="3">
    <source>
        <dbReference type="Proteomes" id="UP000590442"/>
    </source>
</evidence>
<keyword evidence="3" id="KW-1185">Reference proteome</keyword>
<dbReference type="RefSeq" id="WP_167962009.1">
    <property type="nucleotide sequence ID" value="NZ_JAATJJ010000001.1"/>
</dbReference>
<accession>A0A846QYV2</accession>